<feature type="domain" description="Glycosyl hydrolases family 2 sugar binding" evidence="7">
    <location>
        <begin position="109"/>
        <end position="200"/>
    </location>
</feature>
<dbReference type="Pfam" id="PF00703">
    <property type="entry name" value="Glyco_hydro_2"/>
    <property type="match status" value="1"/>
</dbReference>
<feature type="signal peptide" evidence="4">
    <location>
        <begin position="1"/>
        <end position="25"/>
    </location>
</feature>
<dbReference type="GO" id="GO:0005975">
    <property type="term" value="P:carbohydrate metabolic process"/>
    <property type="evidence" value="ECO:0007669"/>
    <property type="project" value="InterPro"/>
</dbReference>
<evidence type="ECO:0000256" key="4">
    <source>
        <dbReference type="SAM" id="SignalP"/>
    </source>
</evidence>
<evidence type="ECO:0000256" key="3">
    <source>
        <dbReference type="ARBA" id="ARBA00023295"/>
    </source>
</evidence>
<dbReference type="InterPro" id="IPR006102">
    <property type="entry name" value="Ig-like_GH2"/>
</dbReference>
<dbReference type="PROSITE" id="PS00608">
    <property type="entry name" value="GLYCOSYL_HYDROL_F2_2"/>
    <property type="match status" value="1"/>
</dbReference>
<evidence type="ECO:0000313" key="10">
    <source>
        <dbReference type="Proteomes" id="UP001310022"/>
    </source>
</evidence>
<dbReference type="RefSeq" id="WP_338239491.1">
    <property type="nucleotide sequence ID" value="NZ_BQKE01000005.1"/>
</dbReference>
<dbReference type="InterPro" id="IPR006103">
    <property type="entry name" value="Glyco_hydro_2_cat"/>
</dbReference>
<dbReference type="Pfam" id="PF02837">
    <property type="entry name" value="Glyco_hydro_2_N"/>
    <property type="match status" value="1"/>
</dbReference>
<dbReference type="PRINTS" id="PR00132">
    <property type="entry name" value="GLHYDRLASE2"/>
</dbReference>
<dbReference type="InterPro" id="IPR008979">
    <property type="entry name" value="Galactose-bd-like_sf"/>
</dbReference>
<evidence type="ECO:0000259" key="8">
    <source>
        <dbReference type="Pfam" id="PF16355"/>
    </source>
</evidence>
<dbReference type="InterPro" id="IPR036156">
    <property type="entry name" value="Beta-gal/glucu_dom_sf"/>
</dbReference>
<evidence type="ECO:0000259" key="5">
    <source>
        <dbReference type="Pfam" id="PF00703"/>
    </source>
</evidence>
<evidence type="ECO:0000256" key="1">
    <source>
        <dbReference type="ARBA" id="ARBA00007401"/>
    </source>
</evidence>
<evidence type="ECO:0000259" key="7">
    <source>
        <dbReference type="Pfam" id="PF02837"/>
    </source>
</evidence>
<keyword evidence="4" id="KW-0732">Signal</keyword>
<name>A0AAN4W4A9_9BACT</name>
<feature type="domain" description="DUF4982" evidence="8">
    <location>
        <begin position="638"/>
        <end position="697"/>
    </location>
</feature>
<dbReference type="SUPFAM" id="SSF49303">
    <property type="entry name" value="beta-Galactosidase/glucuronidase domain"/>
    <property type="match status" value="1"/>
</dbReference>
<evidence type="ECO:0000259" key="6">
    <source>
        <dbReference type="Pfam" id="PF02836"/>
    </source>
</evidence>
<keyword evidence="3" id="KW-0326">Glycosidase</keyword>
<dbReference type="InterPro" id="IPR006101">
    <property type="entry name" value="Glyco_hydro_2"/>
</dbReference>
<dbReference type="InterPro" id="IPR051913">
    <property type="entry name" value="GH2_Domain-Containing"/>
</dbReference>
<dbReference type="Proteomes" id="UP001310022">
    <property type="component" value="Unassembled WGS sequence"/>
</dbReference>
<comment type="caution">
    <text evidence="9">The sequence shown here is derived from an EMBL/GenBank/DDBJ whole genome shotgun (WGS) entry which is preliminary data.</text>
</comment>
<gene>
    <name evidence="9" type="ORF">PEDI_49780</name>
</gene>
<dbReference type="Gene3D" id="2.60.40.10">
    <property type="entry name" value="Immunoglobulins"/>
    <property type="match status" value="3"/>
</dbReference>
<keyword evidence="10" id="KW-1185">Reference proteome</keyword>
<dbReference type="EMBL" id="BQKE01000005">
    <property type="protein sequence ID" value="GJM64426.1"/>
    <property type="molecule type" value="Genomic_DNA"/>
</dbReference>
<dbReference type="GO" id="GO:0004553">
    <property type="term" value="F:hydrolase activity, hydrolyzing O-glycosyl compounds"/>
    <property type="evidence" value="ECO:0007669"/>
    <property type="project" value="InterPro"/>
</dbReference>
<protein>
    <submittedName>
        <fullName evidence="9">Beta-galactosidase</fullName>
    </submittedName>
</protein>
<dbReference type="SUPFAM" id="SSF49785">
    <property type="entry name" value="Galactose-binding domain-like"/>
    <property type="match status" value="1"/>
</dbReference>
<dbReference type="InterPro" id="IPR013783">
    <property type="entry name" value="Ig-like_fold"/>
</dbReference>
<accession>A0AAN4W4A9</accession>
<proteinExistence type="inferred from homology"/>
<dbReference type="SUPFAM" id="SSF51445">
    <property type="entry name" value="(Trans)glycosidases"/>
    <property type="match status" value="1"/>
</dbReference>
<dbReference type="InterPro" id="IPR006104">
    <property type="entry name" value="Glyco_hydro_2_N"/>
</dbReference>
<dbReference type="InterPro" id="IPR023232">
    <property type="entry name" value="Glyco_hydro_2_AS"/>
</dbReference>
<dbReference type="Pfam" id="PF02836">
    <property type="entry name" value="Glyco_hydro_2_C"/>
    <property type="match status" value="1"/>
</dbReference>
<dbReference type="PANTHER" id="PTHR42732:SF1">
    <property type="entry name" value="BETA-MANNOSIDASE"/>
    <property type="match status" value="1"/>
</dbReference>
<dbReference type="Gene3D" id="3.20.20.80">
    <property type="entry name" value="Glycosidases"/>
    <property type="match status" value="1"/>
</dbReference>
<comment type="similarity">
    <text evidence="1">Belongs to the glycosyl hydrolase 2 family.</text>
</comment>
<feature type="domain" description="Glycoside hydrolase family 2 catalytic" evidence="6">
    <location>
        <begin position="316"/>
        <end position="466"/>
    </location>
</feature>
<dbReference type="Gene3D" id="2.60.120.260">
    <property type="entry name" value="Galactose-binding domain-like"/>
    <property type="match status" value="1"/>
</dbReference>
<dbReference type="InterPro" id="IPR032311">
    <property type="entry name" value="DUF4982"/>
</dbReference>
<reference evidence="9 10" key="1">
    <citation type="submission" date="2021-12" db="EMBL/GenBank/DDBJ databases">
        <title>Genome sequencing of bacteria with rrn-lacking chromosome and rrn-plasmid.</title>
        <authorList>
            <person name="Anda M."/>
            <person name="Iwasaki W."/>
        </authorList>
    </citation>
    <scope>NUCLEOTIDE SEQUENCE [LARGE SCALE GENOMIC DNA]</scope>
    <source>
        <strain evidence="9 10">NBRC 15940</strain>
    </source>
</reference>
<evidence type="ECO:0000313" key="9">
    <source>
        <dbReference type="EMBL" id="GJM64426.1"/>
    </source>
</evidence>
<dbReference type="InterPro" id="IPR017853">
    <property type="entry name" value="GH"/>
</dbReference>
<dbReference type="PANTHER" id="PTHR42732">
    <property type="entry name" value="BETA-GALACTOSIDASE"/>
    <property type="match status" value="1"/>
</dbReference>
<sequence length="814" mass="92329">MSKKKHLLVLLILLIGQLISNPVSADSVSTYKQNFNAGWFFYISDTINIHNVSALSGEWVSVHLPHDANLIDKEDQSLLGQQNPLPAQLKAPYQENFGDAGDVGYFPPGTVWYKKAFQWEQKDKAVFLNFDGIHSQSEIYINGQKVAENTGGYTPVNIDLSQYLVQGENTLYVKASNQESASRWYAGLGIYRDVHLYVLPRNYVNPFNFFVRTSEVTTDQAKVQVDFEIAGKKQKSKKLKARIQLWSPDQKVVAEQTIKVNQPGKHQLDLTVDQPQLWDIEHPFLYTLSIELIDKEGKVHQYNTRTGIRSIEFSADQGFLLNGKSVLLKGGCIHHDNGLLGAAAHKEAEYRKIALHKNFGFNAIRTSHNPPSTHLLNACDELGVLVIDEAFDAWNHPKRKNDYHQFFADNWEKDIEAMLLRDRNHPSIIMWSYGNEIPERSRPSGIQTAQQLYDKIHALDSSRFITQGVCSFWDNPDLNWEEHTPATFEHTDVAGYNYEPDRYESDHEKYPQRIIYGSESFPNQSFDYWKKVEQLPYVVGDFVWTSMDYIGESGIGISKYVKDSIEIGHPRPWPWYNAFCGDIDLIGDLKPQGRYRQVLWQESPIEVMVHQLVPEGQFEQISRWGWPKELPLWSGVEGDTVTVNVYAQAAAVGLYLNGERIAFKDIDGNSSQTATFQLPYQKGKLEAVAYQNEVEIARKALSSPDEKATLKFDAEFKTLNSTRKEVGYIQLSLRDAHGTLHFSDRPLKITKAQGVKVLAVGNASPFIDGSFLDGDFRLFQGRAQIIVQANAPASKGFIIVTDGETAYRCDIAVE</sequence>
<keyword evidence="2" id="KW-0378">Hydrolase</keyword>
<feature type="domain" description="Glycoside hydrolase family 2 immunoglobulin-like beta-sandwich" evidence="5">
    <location>
        <begin position="208"/>
        <end position="309"/>
    </location>
</feature>
<organism evidence="9 10">
    <name type="scientific">Persicobacter diffluens</name>
    <dbReference type="NCBI Taxonomy" id="981"/>
    <lineage>
        <taxon>Bacteria</taxon>
        <taxon>Pseudomonadati</taxon>
        <taxon>Bacteroidota</taxon>
        <taxon>Cytophagia</taxon>
        <taxon>Cytophagales</taxon>
        <taxon>Persicobacteraceae</taxon>
        <taxon>Persicobacter</taxon>
    </lineage>
</organism>
<dbReference type="Pfam" id="PF16355">
    <property type="entry name" value="DUF4982"/>
    <property type="match status" value="1"/>
</dbReference>
<dbReference type="AlphaFoldDB" id="A0AAN4W4A9"/>
<evidence type="ECO:0000256" key="2">
    <source>
        <dbReference type="ARBA" id="ARBA00022801"/>
    </source>
</evidence>
<feature type="chain" id="PRO_5043043827" evidence="4">
    <location>
        <begin position="26"/>
        <end position="814"/>
    </location>
</feature>